<evidence type="ECO:0000256" key="1">
    <source>
        <dbReference type="ARBA" id="ARBA00009451"/>
    </source>
</evidence>
<comment type="function">
    <text evidence="7">The globular domain of the protein is located near the polypeptide exit tunnel on the outside of the subunit, while an extended beta-hairpin is found that lines the wall of the exit tunnel in the center of the 70S ribosome.</text>
</comment>
<comment type="similarity">
    <text evidence="1 7 8">Belongs to the universal ribosomal protein uL22 family.</text>
</comment>
<dbReference type="InterPro" id="IPR047867">
    <property type="entry name" value="Ribosomal_uL22_bac/org-type"/>
</dbReference>
<name>A0A5D3YEK0_9BACT</name>
<evidence type="ECO:0000256" key="7">
    <source>
        <dbReference type="HAMAP-Rule" id="MF_01331"/>
    </source>
</evidence>
<evidence type="ECO:0000256" key="8">
    <source>
        <dbReference type="RuleBase" id="RU004005"/>
    </source>
</evidence>
<dbReference type="InterPro" id="IPR036394">
    <property type="entry name" value="Ribosomal_uL22_sf"/>
</dbReference>
<evidence type="ECO:0000256" key="2">
    <source>
        <dbReference type="ARBA" id="ARBA00022730"/>
    </source>
</evidence>
<evidence type="ECO:0000256" key="4">
    <source>
        <dbReference type="ARBA" id="ARBA00022980"/>
    </source>
</evidence>
<dbReference type="InterPro" id="IPR001063">
    <property type="entry name" value="Ribosomal_uL22"/>
</dbReference>
<dbReference type="InterPro" id="IPR005727">
    <property type="entry name" value="Ribosomal_uL22_bac/chlpt-type"/>
</dbReference>
<evidence type="ECO:0000256" key="10">
    <source>
        <dbReference type="RuleBase" id="RU004008"/>
    </source>
</evidence>
<dbReference type="RefSeq" id="WP_148899901.1">
    <property type="nucleotide sequence ID" value="NZ_VNHY01000006.1"/>
</dbReference>
<dbReference type="NCBIfam" id="TIGR01044">
    <property type="entry name" value="rplV_bact"/>
    <property type="match status" value="1"/>
</dbReference>
<comment type="caution">
    <text evidence="11">The sequence shown here is derived from an EMBL/GenBank/DDBJ whole genome shotgun (WGS) entry which is preliminary data.</text>
</comment>
<protein>
    <recommendedName>
        <fullName evidence="6 7">Large ribosomal subunit protein uL22</fullName>
    </recommendedName>
</protein>
<dbReference type="EMBL" id="VNHY01000006">
    <property type="protein sequence ID" value="TYP91454.1"/>
    <property type="molecule type" value="Genomic_DNA"/>
</dbReference>
<dbReference type="SUPFAM" id="SSF54843">
    <property type="entry name" value="Ribosomal protein L22"/>
    <property type="match status" value="1"/>
</dbReference>
<evidence type="ECO:0000256" key="6">
    <source>
        <dbReference type="ARBA" id="ARBA00035207"/>
    </source>
</evidence>
<evidence type="ECO:0000256" key="9">
    <source>
        <dbReference type="RuleBase" id="RU004006"/>
    </source>
</evidence>
<keyword evidence="5 7" id="KW-0687">Ribonucleoprotein</keyword>
<comment type="function">
    <text evidence="7 10">This protein binds specifically to 23S rRNA; its binding is stimulated by other ribosomal proteins, e.g., L4, L17, and L20. It is important during the early stages of 50S assembly. It makes multiple contacts with different domains of the 23S rRNA in the assembled 50S subunit and ribosome.</text>
</comment>
<comment type="subunit">
    <text evidence="7 9">Part of the 50S ribosomal subunit.</text>
</comment>
<dbReference type="GO" id="GO:0019843">
    <property type="term" value="F:rRNA binding"/>
    <property type="evidence" value="ECO:0007669"/>
    <property type="project" value="UniProtKB-UniRule"/>
</dbReference>
<evidence type="ECO:0000256" key="3">
    <source>
        <dbReference type="ARBA" id="ARBA00022884"/>
    </source>
</evidence>
<dbReference type="Proteomes" id="UP000324595">
    <property type="component" value="Unassembled WGS sequence"/>
</dbReference>
<gene>
    <name evidence="7" type="primary">rplV</name>
    <name evidence="11" type="ORF">LX73_2590</name>
</gene>
<evidence type="ECO:0000313" key="11">
    <source>
        <dbReference type="EMBL" id="TYP91454.1"/>
    </source>
</evidence>
<keyword evidence="4 7" id="KW-0689">Ribosomal protein</keyword>
<dbReference type="OrthoDB" id="9805969at2"/>
<dbReference type="PANTHER" id="PTHR13501">
    <property type="entry name" value="CHLOROPLAST 50S RIBOSOMAL PROTEIN L22-RELATED"/>
    <property type="match status" value="1"/>
</dbReference>
<evidence type="ECO:0000313" key="12">
    <source>
        <dbReference type="Proteomes" id="UP000324595"/>
    </source>
</evidence>
<organism evidence="11 12">
    <name type="scientific">Fodinibius salinus</name>
    <dbReference type="NCBI Taxonomy" id="860790"/>
    <lineage>
        <taxon>Bacteria</taxon>
        <taxon>Pseudomonadati</taxon>
        <taxon>Balneolota</taxon>
        <taxon>Balneolia</taxon>
        <taxon>Balneolales</taxon>
        <taxon>Balneolaceae</taxon>
        <taxon>Fodinibius</taxon>
    </lineage>
</organism>
<dbReference type="GO" id="GO:0022625">
    <property type="term" value="C:cytosolic large ribosomal subunit"/>
    <property type="evidence" value="ECO:0007669"/>
    <property type="project" value="TreeGrafter"/>
</dbReference>
<proteinExistence type="inferred from homology"/>
<keyword evidence="2 7" id="KW-0699">rRNA-binding</keyword>
<dbReference type="Gene3D" id="3.90.470.10">
    <property type="entry name" value="Ribosomal protein L22/L17"/>
    <property type="match status" value="1"/>
</dbReference>
<dbReference type="PANTHER" id="PTHR13501:SF8">
    <property type="entry name" value="LARGE RIBOSOMAL SUBUNIT PROTEIN UL22M"/>
    <property type="match status" value="1"/>
</dbReference>
<dbReference type="Pfam" id="PF00237">
    <property type="entry name" value="Ribosomal_L22"/>
    <property type="match status" value="1"/>
</dbReference>
<reference evidence="11 12" key="1">
    <citation type="submission" date="2019-07" db="EMBL/GenBank/DDBJ databases">
        <title>Genomic Encyclopedia of Archaeal and Bacterial Type Strains, Phase II (KMG-II): from individual species to whole genera.</title>
        <authorList>
            <person name="Goeker M."/>
        </authorList>
    </citation>
    <scope>NUCLEOTIDE SEQUENCE [LARGE SCALE GENOMIC DNA]</scope>
    <source>
        <strain evidence="11 12">DSM 21935</strain>
    </source>
</reference>
<dbReference type="HAMAP" id="MF_01331_B">
    <property type="entry name" value="Ribosomal_uL22_B"/>
    <property type="match status" value="1"/>
</dbReference>
<sequence>MAEENFEAKATQKHLRRAPRKVRLVVDAVREDRVDKALKKLEFTNKAAAAEVAKVVMSAAANIRDKFQEARLDNQDLYIKEIYANEGATLKRIQPAAMGSAHQIRKRTSHVTVVVAKKEEFDN</sequence>
<accession>A0A5D3YEK0</accession>
<dbReference type="GO" id="GO:0003735">
    <property type="term" value="F:structural constituent of ribosome"/>
    <property type="evidence" value="ECO:0007669"/>
    <property type="project" value="InterPro"/>
</dbReference>
<evidence type="ECO:0000256" key="5">
    <source>
        <dbReference type="ARBA" id="ARBA00023274"/>
    </source>
</evidence>
<keyword evidence="3 7" id="KW-0694">RNA-binding</keyword>
<dbReference type="AlphaFoldDB" id="A0A5D3YEK0"/>
<keyword evidence="12" id="KW-1185">Reference proteome</keyword>
<dbReference type="CDD" id="cd00336">
    <property type="entry name" value="Ribosomal_L22"/>
    <property type="match status" value="1"/>
</dbReference>
<dbReference type="GO" id="GO:0006412">
    <property type="term" value="P:translation"/>
    <property type="evidence" value="ECO:0007669"/>
    <property type="project" value="UniProtKB-UniRule"/>
</dbReference>